<dbReference type="SMART" id="SM00397">
    <property type="entry name" value="t_SNARE"/>
    <property type="match status" value="1"/>
</dbReference>
<dbReference type="GO" id="GO:0048278">
    <property type="term" value="P:vesicle docking"/>
    <property type="evidence" value="ECO:0007669"/>
    <property type="project" value="TreeGrafter"/>
</dbReference>
<dbReference type="OrthoDB" id="10255013at2759"/>
<dbReference type="Proteomes" id="UP000240883">
    <property type="component" value="Unassembled WGS sequence"/>
</dbReference>
<keyword evidence="5 8" id="KW-0175">Coiled coil</keyword>
<gene>
    <name evidence="12" type="ORF">BS50DRAFT_495763</name>
</gene>
<dbReference type="GO" id="GO:0005886">
    <property type="term" value="C:plasma membrane"/>
    <property type="evidence" value="ECO:0007669"/>
    <property type="project" value="TreeGrafter"/>
</dbReference>
<evidence type="ECO:0000256" key="9">
    <source>
        <dbReference type="SAM" id="MobiDB-lite"/>
    </source>
</evidence>
<comment type="subcellular location">
    <subcellularLocation>
        <location evidence="1">Membrane</location>
        <topology evidence="1">Single-pass type IV membrane protein</topology>
    </subcellularLocation>
</comment>
<feature type="compositionally biased region" description="Polar residues" evidence="9">
    <location>
        <begin position="59"/>
        <end position="87"/>
    </location>
</feature>
<evidence type="ECO:0000256" key="10">
    <source>
        <dbReference type="SAM" id="Phobius"/>
    </source>
</evidence>
<reference evidence="12 13" key="1">
    <citation type="journal article" date="2018" name="Front. Microbiol.">
        <title>Genome-Wide Analysis of Corynespora cassiicola Leaf Fall Disease Putative Effectors.</title>
        <authorList>
            <person name="Lopez D."/>
            <person name="Ribeiro S."/>
            <person name="Label P."/>
            <person name="Fumanal B."/>
            <person name="Venisse J.S."/>
            <person name="Kohler A."/>
            <person name="de Oliveira R.R."/>
            <person name="Labutti K."/>
            <person name="Lipzen A."/>
            <person name="Lail K."/>
            <person name="Bauer D."/>
            <person name="Ohm R.A."/>
            <person name="Barry K.W."/>
            <person name="Spatafora J."/>
            <person name="Grigoriev I.V."/>
            <person name="Martin F.M."/>
            <person name="Pujade-Renaud V."/>
        </authorList>
    </citation>
    <scope>NUCLEOTIDE SEQUENCE [LARGE SCALE GENOMIC DNA]</scope>
    <source>
        <strain evidence="12 13">Philippines</strain>
    </source>
</reference>
<dbReference type="STRING" id="1448308.A0A2T2NKA4"/>
<dbReference type="InterPro" id="IPR006011">
    <property type="entry name" value="Syntaxin_N"/>
</dbReference>
<evidence type="ECO:0000313" key="12">
    <source>
        <dbReference type="EMBL" id="PSN65857.1"/>
    </source>
</evidence>
<dbReference type="GO" id="GO:0006887">
    <property type="term" value="P:exocytosis"/>
    <property type="evidence" value="ECO:0007669"/>
    <property type="project" value="TreeGrafter"/>
</dbReference>
<evidence type="ECO:0000256" key="6">
    <source>
        <dbReference type="ARBA" id="ARBA00023136"/>
    </source>
</evidence>
<dbReference type="InterPro" id="IPR045242">
    <property type="entry name" value="Syntaxin"/>
</dbReference>
<dbReference type="GO" id="GO:0000149">
    <property type="term" value="F:SNARE binding"/>
    <property type="evidence" value="ECO:0007669"/>
    <property type="project" value="TreeGrafter"/>
</dbReference>
<accession>A0A2T2NKA4</accession>
<proteinExistence type="inferred from homology"/>
<evidence type="ECO:0000256" key="3">
    <source>
        <dbReference type="ARBA" id="ARBA00022692"/>
    </source>
</evidence>
<keyword evidence="3 10" id="KW-0812">Transmembrane</keyword>
<dbReference type="InterPro" id="IPR010989">
    <property type="entry name" value="SNARE"/>
</dbReference>
<dbReference type="PROSITE" id="PS50192">
    <property type="entry name" value="T_SNARE"/>
    <property type="match status" value="1"/>
</dbReference>
<dbReference type="PANTHER" id="PTHR19957:SF307">
    <property type="entry name" value="PROTEIN SSO1-RELATED"/>
    <property type="match status" value="1"/>
</dbReference>
<feature type="coiled-coil region" evidence="8">
    <location>
        <begin position="162"/>
        <end position="196"/>
    </location>
</feature>
<dbReference type="GO" id="GO:0012505">
    <property type="term" value="C:endomembrane system"/>
    <property type="evidence" value="ECO:0007669"/>
    <property type="project" value="TreeGrafter"/>
</dbReference>
<dbReference type="InterPro" id="IPR006012">
    <property type="entry name" value="Syntaxin/epimorphin_CS"/>
</dbReference>
<dbReference type="AlphaFoldDB" id="A0A2T2NKA4"/>
<keyword evidence="6 10" id="KW-0472">Membrane</keyword>
<evidence type="ECO:0000256" key="1">
    <source>
        <dbReference type="ARBA" id="ARBA00004211"/>
    </source>
</evidence>
<dbReference type="SUPFAM" id="SSF47661">
    <property type="entry name" value="t-snare proteins"/>
    <property type="match status" value="1"/>
</dbReference>
<evidence type="ECO:0000259" key="11">
    <source>
        <dbReference type="PROSITE" id="PS50192"/>
    </source>
</evidence>
<sequence>MSYGGYQQYGGNPYGQAEAGYGGSNPYGGTAGGYGDSNPYGGTNEPQLDPPNPLHHGDSNYSQGSQYSAPSAPPTHQGSAPLNHQDFLSRTNGAKTRIGQLTTNIGEISTIHQRMLHSTDNRSSAQLESIVSQTQILNTQIKDEIKFLERDAARDPNSSIKRSQVETLKRTFKDQLQKFQQEESDYSQRYREAIARQYRIINPEASEEEVREAANADWGNEGIFQQALKSNRSGQASSALGAVRARHNDIQRIEKTLGELAMLFQELAQQVEVQEHQVEQVEQQTVQVTDDTKQANEKLDQGIASARRARKLKWWTLLVVVAIIVILALVLGLYFGLRNNGGGGGGNNNNAAA</sequence>
<protein>
    <submittedName>
        <fullName evidence="12">t-SNARE</fullName>
    </submittedName>
</protein>
<evidence type="ECO:0000313" key="13">
    <source>
        <dbReference type="Proteomes" id="UP000240883"/>
    </source>
</evidence>
<dbReference type="GO" id="GO:0031201">
    <property type="term" value="C:SNARE complex"/>
    <property type="evidence" value="ECO:0007669"/>
    <property type="project" value="TreeGrafter"/>
</dbReference>
<feature type="compositionally biased region" description="Gly residues" evidence="9">
    <location>
        <begin position="20"/>
        <end position="35"/>
    </location>
</feature>
<dbReference type="Pfam" id="PF00804">
    <property type="entry name" value="Syntaxin"/>
    <property type="match status" value="1"/>
</dbReference>
<evidence type="ECO:0000256" key="7">
    <source>
        <dbReference type="RuleBase" id="RU003858"/>
    </source>
</evidence>
<dbReference type="SMART" id="SM00503">
    <property type="entry name" value="SynN"/>
    <property type="match status" value="1"/>
</dbReference>
<evidence type="ECO:0000256" key="5">
    <source>
        <dbReference type="ARBA" id="ARBA00023054"/>
    </source>
</evidence>
<comment type="similarity">
    <text evidence="2 7">Belongs to the syntaxin family.</text>
</comment>
<evidence type="ECO:0000256" key="4">
    <source>
        <dbReference type="ARBA" id="ARBA00022989"/>
    </source>
</evidence>
<dbReference type="EMBL" id="KZ678136">
    <property type="protein sequence ID" value="PSN65857.1"/>
    <property type="molecule type" value="Genomic_DNA"/>
</dbReference>
<organism evidence="12 13">
    <name type="scientific">Corynespora cassiicola Philippines</name>
    <dbReference type="NCBI Taxonomy" id="1448308"/>
    <lineage>
        <taxon>Eukaryota</taxon>
        <taxon>Fungi</taxon>
        <taxon>Dikarya</taxon>
        <taxon>Ascomycota</taxon>
        <taxon>Pezizomycotina</taxon>
        <taxon>Dothideomycetes</taxon>
        <taxon>Pleosporomycetidae</taxon>
        <taxon>Pleosporales</taxon>
        <taxon>Corynesporascaceae</taxon>
        <taxon>Corynespora</taxon>
    </lineage>
</organism>
<feature type="region of interest" description="Disordered" evidence="9">
    <location>
        <begin position="1"/>
        <end position="87"/>
    </location>
</feature>
<dbReference type="GO" id="GO:0005484">
    <property type="term" value="F:SNAP receptor activity"/>
    <property type="evidence" value="ECO:0007669"/>
    <property type="project" value="InterPro"/>
</dbReference>
<dbReference type="FunFam" id="1.20.58.70:FF:000008">
    <property type="entry name" value="Syntaxin family protein"/>
    <property type="match status" value="1"/>
</dbReference>
<name>A0A2T2NKA4_CORCC</name>
<evidence type="ECO:0000256" key="8">
    <source>
        <dbReference type="SAM" id="Coils"/>
    </source>
</evidence>
<feature type="domain" description="T-SNARE coiled-coil homology" evidence="11">
    <location>
        <begin position="240"/>
        <end position="302"/>
    </location>
</feature>
<dbReference type="GO" id="GO:0006906">
    <property type="term" value="P:vesicle fusion"/>
    <property type="evidence" value="ECO:0007669"/>
    <property type="project" value="TreeGrafter"/>
</dbReference>
<evidence type="ECO:0000256" key="2">
    <source>
        <dbReference type="ARBA" id="ARBA00009063"/>
    </source>
</evidence>
<feature type="compositionally biased region" description="Low complexity" evidence="9">
    <location>
        <begin position="1"/>
        <end position="16"/>
    </location>
</feature>
<dbReference type="InterPro" id="IPR000727">
    <property type="entry name" value="T_SNARE_dom"/>
</dbReference>
<keyword evidence="4 10" id="KW-1133">Transmembrane helix</keyword>
<keyword evidence="13" id="KW-1185">Reference proteome</keyword>
<dbReference type="Gene3D" id="1.20.58.70">
    <property type="match status" value="1"/>
</dbReference>
<dbReference type="GO" id="GO:0006886">
    <property type="term" value="P:intracellular protein transport"/>
    <property type="evidence" value="ECO:0007669"/>
    <property type="project" value="InterPro"/>
</dbReference>
<feature type="transmembrane region" description="Helical" evidence="10">
    <location>
        <begin position="314"/>
        <end position="337"/>
    </location>
</feature>
<dbReference type="Pfam" id="PF05739">
    <property type="entry name" value="SNARE"/>
    <property type="match status" value="1"/>
</dbReference>
<dbReference type="CDD" id="cd15849">
    <property type="entry name" value="SNARE_Sso1"/>
    <property type="match status" value="1"/>
</dbReference>
<dbReference type="PROSITE" id="PS00914">
    <property type="entry name" value="SYNTAXIN"/>
    <property type="match status" value="1"/>
</dbReference>
<dbReference type="PANTHER" id="PTHR19957">
    <property type="entry name" value="SYNTAXIN"/>
    <property type="match status" value="1"/>
</dbReference>